<dbReference type="Proteomes" id="UP000701801">
    <property type="component" value="Unassembled WGS sequence"/>
</dbReference>
<reference evidence="3" key="1">
    <citation type="submission" date="2021-07" db="EMBL/GenBank/DDBJ databases">
        <authorList>
            <person name="Durling M."/>
        </authorList>
    </citation>
    <scope>NUCLEOTIDE SEQUENCE</scope>
</reference>
<dbReference type="SUPFAM" id="SSF81383">
    <property type="entry name" value="F-box domain"/>
    <property type="match status" value="1"/>
</dbReference>
<gene>
    <name evidence="3" type="ORF">HYALB_00013299</name>
</gene>
<dbReference type="Gene3D" id="1.20.1280.50">
    <property type="match status" value="1"/>
</dbReference>
<sequence>QPHPSAPTIDMRNSKPITSDKFSEPLIDTTAALPLHSKRTERKQKNRHLKQEMASQPQATMMDLPSEILLDILSNLRPSDVIRLSRVNKGLRNYIKDDQSRIAAKLIDSRYPVLTRCFPLPVLLENVDKSFHSALLDSERQATHLHIHKKPYQHVQTPDPHNICTCLTCILAWNNLCLLVDFGHWQKNLDSGDPIPMLRRGEVSTWNQNLISFNASLVEKALQNPLWYARTLEYHLKSTIGSIRRHGNNAGNKRRRFRMTPENAAAETDEFLARNGPPSLDFPFHRDNYYMLEAYLPNRGWNSDVGEWRYMPNTQHIRDVEFVQAWTVRRKKQLNDAKASQT</sequence>
<feature type="non-terminal residue" evidence="3">
    <location>
        <position position="1"/>
    </location>
</feature>
<evidence type="ECO:0000313" key="4">
    <source>
        <dbReference type="Proteomes" id="UP000701801"/>
    </source>
</evidence>
<organism evidence="3 4">
    <name type="scientific">Hymenoscyphus albidus</name>
    <dbReference type="NCBI Taxonomy" id="595503"/>
    <lineage>
        <taxon>Eukaryota</taxon>
        <taxon>Fungi</taxon>
        <taxon>Dikarya</taxon>
        <taxon>Ascomycota</taxon>
        <taxon>Pezizomycotina</taxon>
        <taxon>Leotiomycetes</taxon>
        <taxon>Helotiales</taxon>
        <taxon>Helotiaceae</taxon>
        <taxon>Hymenoscyphus</taxon>
    </lineage>
</organism>
<dbReference type="Pfam" id="PF12937">
    <property type="entry name" value="F-box-like"/>
    <property type="match status" value="1"/>
</dbReference>
<dbReference type="PROSITE" id="PS50181">
    <property type="entry name" value="FBOX"/>
    <property type="match status" value="1"/>
</dbReference>
<protein>
    <recommendedName>
        <fullName evidence="2">F-box domain-containing protein</fullName>
    </recommendedName>
</protein>
<evidence type="ECO:0000256" key="1">
    <source>
        <dbReference type="SAM" id="MobiDB-lite"/>
    </source>
</evidence>
<feature type="region of interest" description="Disordered" evidence="1">
    <location>
        <begin position="1"/>
        <end position="23"/>
    </location>
</feature>
<dbReference type="OrthoDB" id="3642468at2759"/>
<dbReference type="CDD" id="cd09917">
    <property type="entry name" value="F-box_SF"/>
    <property type="match status" value="1"/>
</dbReference>
<dbReference type="InterPro" id="IPR036047">
    <property type="entry name" value="F-box-like_dom_sf"/>
</dbReference>
<comment type="caution">
    <text evidence="3">The sequence shown here is derived from an EMBL/GenBank/DDBJ whole genome shotgun (WGS) entry which is preliminary data.</text>
</comment>
<dbReference type="InterPro" id="IPR001810">
    <property type="entry name" value="F-box_dom"/>
</dbReference>
<name>A0A9N9LZ23_9HELO</name>
<proteinExistence type="predicted"/>
<dbReference type="SMART" id="SM00256">
    <property type="entry name" value="FBOX"/>
    <property type="match status" value="1"/>
</dbReference>
<accession>A0A9N9LZ23</accession>
<feature type="region of interest" description="Disordered" evidence="1">
    <location>
        <begin position="37"/>
        <end position="57"/>
    </location>
</feature>
<dbReference type="EMBL" id="CAJVRM010000509">
    <property type="protein sequence ID" value="CAG8981715.1"/>
    <property type="molecule type" value="Genomic_DNA"/>
</dbReference>
<evidence type="ECO:0000259" key="2">
    <source>
        <dbReference type="PROSITE" id="PS50181"/>
    </source>
</evidence>
<feature type="compositionally biased region" description="Basic residues" evidence="1">
    <location>
        <begin position="37"/>
        <end position="48"/>
    </location>
</feature>
<feature type="domain" description="F-box" evidence="2">
    <location>
        <begin position="58"/>
        <end position="106"/>
    </location>
</feature>
<keyword evidence="4" id="KW-1185">Reference proteome</keyword>
<dbReference type="AlphaFoldDB" id="A0A9N9LZ23"/>
<evidence type="ECO:0000313" key="3">
    <source>
        <dbReference type="EMBL" id="CAG8981715.1"/>
    </source>
</evidence>